<dbReference type="Proteomes" id="UP000054279">
    <property type="component" value="Unassembled WGS sequence"/>
</dbReference>
<protein>
    <submittedName>
        <fullName evidence="2">Uncharacterized protein</fullName>
    </submittedName>
</protein>
<dbReference type="AlphaFoldDB" id="A0A0C9TS02"/>
<gene>
    <name evidence="2" type="ORF">M422DRAFT_265150</name>
</gene>
<name>A0A0C9TS02_SPHS4</name>
<feature type="region of interest" description="Disordered" evidence="1">
    <location>
        <begin position="80"/>
        <end position="162"/>
    </location>
</feature>
<dbReference type="HOGENOM" id="CLU_947214_0_0_1"/>
<accession>A0A0C9TS02</accession>
<evidence type="ECO:0000313" key="3">
    <source>
        <dbReference type="Proteomes" id="UP000054279"/>
    </source>
</evidence>
<proteinExistence type="predicted"/>
<keyword evidence="3" id="KW-1185">Reference proteome</keyword>
<sequence>MAVGAGRRWRRGVDDGYNDWEEAASKHWVSITEAALMVLDPVLVDRVDSSRSQGWKDPWTGSMDFDPNELSLLERKVGRRPIQVGGPNNPPSGADANTSSALKDERRKTFRRSLSSIIHPGGSKHVTPVSEGLRNQSISETKEQREEEEKEESQEPPADLLDNLSMTLRLSKWRFCHFPLPEEEEKEESQEPLADLLDNPLDDTSSIQVHLSKAHEAMSTISQPSRITELISTGVDGGSAILPYLVNTMGLFLSKLRARSGMQAHRSYVVAAIVACSAFSPMANRSNEMARSPP</sequence>
<organism evidence="2 3">
    <name type="scientific">Sphaerobolus stellatus (strain SS14)</name>
    <dbReference type="NCBI Taxonomy" id="990650"/>
    <lineage>
        <taxon>Eukaryota</taxon>
        <taxon>Fungi</taxon>
        <taxon>Dikarya</taxon>
        <taxon>Basidiomycota</taxon>
        <taxon>Agaricomycotina</taxon>
        <taxon>Agaricomycetes</taxon>
        <taxon>Phallomycetidae</taxon>
        <taxon>Geastrales</taxon>
        <taxon>Sphaerobolaceae</taxon>
        <taxon>Sphaerobolus</taxon>
    </lineage>
</organism>
<reference evidence="2 3" key="1">
    <citation type="submission" date="2014-06" db="EMBL/GenBank/DDBJ databases">
        <title>Evolutionary Origins and Diversification of the Mycorrhizal Mutualists.</title>
        <authorList>
            <consortium name="DOE Joint Genome Institute"/>
            <consortium name="Mycorrhizal Genomics Consortium"/>
            <person name="Kohler A."/>
            <person name="Kuo A."/>
            <person name="Nagy L.G."/>
            <person name="Floudas D."/>
            <person name="Copeland A."/>
            <person name="Barry K.W."/>
            <person name="Cichocki N."/>
            <person name="Veneault-Fourrey C."/>
            <person name="LaButti K."/>
            <person name="Lindquist E.A."/>
            <person name="Lipzen A."/>
            <person name="Lundell T."/>
            <person name="Morin E."/>
            <person name="Murat C."/>
            <person name="Riley R."/>
            <person name="Ohm R."/>
            <person name="Sun H."/>
            <person name="Tunlid A."/>
            <person name="Henrissat B."/>
            <person name="Grigoriev I.V."/>
            <person name="Hibbett D.S."/>
            <person name="Martin F."/>
        </authorList>
    </citation>
    <scope>NUCLEOTIDE SEQUENCE [LARGE SCALE GENOMIC DNA]</scope>
    <source>
        <strain evidence="2 3">SS14</strain>
    </source>
</reference>
<evidence type="ECO:0000256" key="1">
    <source>
        <dbReference type="SAM" id="MobiDB-lite"/>
    </source>
</evidence>
<evidence type="ECO:0000313" key="2">
    <source>
        <dbReference type="EMBL" id="KIJ32968.1"/>
    </source>
</evidence>
<dbReference type="EMBL" id="KN837219">
    <property type="protein sequence ID" value="KIJ32968.1"/>
    <property type="molecule type" value="Genomic_DNA"/>
</dbReference>